<evidence type="ECO:0000256" key="1">
    <source>
        <dbReference type="PROSITE-ProRule" id="PRU01005"/>
    </source>
</evidence>
<protein>
    <recommendedName>
        <fullName evidence="3">ShKT domain-containing protein</fullName>
    </recommendedName>
</protein>
<keyword evidence="5" id="KW-1185">Reference proteome</keyword>
<dbReference type="Pfam" id="PF01549">
    <property type="entry name" value="ShK"/>
    <property type="match status" value="1"/>
</dbReference>
<comment type="caution">
    <text evidence="4">The sequence shown here is derived from an EMBL/GenBank/DDBJ whole genome shotgun (WGS) entry which is preliminary data.</text>
</comment>
<organism evidence="4 5">
    <name type="scientific">Trichostrongylus colubriformis</name>
    <name type="common">Black scour worm</name>
    <dbReference type="NCBI Taxonomy" id="6319"/>
    <lineage>
        <taxon>Eukaryota</taxon>
        <taxon>Metazoa</taxon>
        <taxon>Ecdysozoa</taxon>
        <taxon>Nematoda</taxon>
        <taxon>Chromadorea</taxon>
        <taxon>Rhabditida</taxon>
        <taxon>Rhabditina</taxon>
        <taxon>Rhabditomorpha</taxon>
        <taxon>Strongyloidea</taxon>
        <taxon>Trichostrongylidae</taxon>
        <taxon>Trichostrongylus</taxon>
    </lineage>
</organism>
<feature type="domain" description="ShKT" evidence="3">
    <location>
        <begin position="28"/>
        <end position="67"/>
    </location>
</feature>
<feature type="signal peptide" evidence="2">
    <location>
        <begin position="1"/>
        <end position="21"/>
    </location>
</feature>
<reference evidence="4 5" key="1">
    <citation type="submission" date="2019-10" db="EMBL/GenBank/DDBJ databases">
        <title>Assembly and Annotation for the nematode Trichostrongylus colubriformis.</title>
        <authorList>
            <person name="Martin J."/>
        </authorList>
    </citation>
    <scope>NUCLEOTIDE SEQUENCE [LARGE SCALE GENOMIC DNA]</scope>
    <source>
        <strain evidence="4">G859</strain>
        <tissue evidence="4">Whole worm</tissue>
    </source>
</reference>
<accession>A0AAN8FPK6</accession>
<dbReference type="InterPro" id="IPR003582">
    <property type="entry name" value="ShKT_dom"/>
</dbReference>
<evidence type="ECO:0000259" key="3">
    <source>
        <dbReference type="PROSITE" id="PS51670"/>
    </source>
</evidence>
<evidence type="ECO:0000313" key="5">
    <source>
        <dbReference type="Proteomes" id="UP001331761"/>
    </source>
</evidence>
<dbReference type="Proteomes" id="UP001331761">
    <property type="component" value="Unassembled WGS sequence"/>
</dbReference>
<feature type="chain" id="PRO_5042916797" description="ShKT domain-containing protein" evidence="2">
    <location>
        <begin position="22"/>
        <end position="109"/>
    </location>
</feature>
<evidence type="ECO:0000256" key="2">
    <source>
        <dbReference type="SAM" id="SignalP"/>
    </source>
</evidence>
<dbReference type="Gene3D" id="1.10.10.1940">
    <property type="match status" value="1"/>
</dbReference>
<comment type="caution">
    <text evidence="1">Lacks conserved residue(s) required for the propagation of feature annotation.</text>
</comment>
<dbReference type="AlphaFoldDB" id="A0AAN8FPK6"/>
<sequence length="109" mass="12686">MIFRLICTLVLVNALIPTTRKPRIFRTCKDRYPEARCLKHKEVGDCEYKESWQYLIKKMCAKTCGFCKKIRAKLRYLKSKGFSNNAIRALRNLLLSSNISRLSRDGIAV</sequence>
<dbReference type="EMBL" id="WIXE01006022">
    <property type="protein sequence ID" value="KAK5981675.1"/>
    <property type="molecule type" value="Genomic_DNA"/>
</dbReference>
<evidence type="ECO:0000313" key="4">
    <source>
        <dbReference type="EMBL" id="KAK5981675.1"/>
    </source>
</evidence>
<gene>
    <name evidence="4" type="ORF">GCK32_010772</name>
</gene>
<name>A0AAN8FPK6_TRICO</name>
<proteinExistence type="predicted"/>
<dbReference type="PROSITE" id="PS51670">
    <property type="entry name" value="SHKT"/>
    <property type="match status" value="1"/>
</dbReference>
<keyword evidence="2" id="KW-0732">Signal</keyword>